<feature type="repeat" description="WD" evidence="3">
    <location>
        <begin position="47"/>
        <end position="88"/>
    </location>
</feature>
<dbReference type="PROSITE" id="PS00678">
    <property type="entry name" value="WD_REPEATS_1"/>
    <property type="match status" value="1"/>
</dbReference>
<dbReference type="EMBL" id="CAUYUE010000015">
    <property type="protein sequence ID" value="CAK0786728.1"/>
    <property type="molecule type" value="Genomic_DNA"/>
</dbReference>
<dbReference type="SUPFAM" id="SSF50978">
    <property type="entry name" value="WD40 repeat-like"/>
    <property type="match status" value="1"/>
</dbReference>
<dbReference type="PROSITE" id="PS50294">
    <property type="entry name" value="WD_REPEATS_REGION"/>
    <property type="match status" value="1"/>
</dbReference>
<dbReference type="InterPro" id="IPR036322">
    <property type="entry name" value="WD40_repeat_dom_sf"/>
</dbReference>
<evidence type="ECO:0000313" key="5">
    <source>
        <dbReference type="EMBL" id="CAK0786728.1"/>
    </source>
</evidence>
<sequence length="912" mass="97527">MVKQSYSQFSMRRILSEREQGQHSAGSCFRDAVYRDTLPMLRQTGTLGMHTGCVNHISFSESGHTLLSGSDDTRLGIWDVETRQLRSSLRTGHHANIFCTRFMPGTGDAVVATCAGDSEIRVHDVARGTGTDVYRHHNDRVKKLITEPGNPNLIISAAEDSSVRQIDRREPLGGPRCLVDVMSRQDSSASARPLGARRRLRVSLNSIDAPASKPHLFAVGGSDPWLRVYDRRMAGLDHSLPRAVAQFAPQVTDEKLHRCQHITGVACSADGRHVLANYLNDHIYLFSLDGTGEGACPEQAPEYSTGSRRARADVTADSPPGSGRASPARQSGAGPRRSARSAPRRQRAEALCERAADLRRDGHISDSIEVASLAAALAPSLGRAYYEMAAGQELTGDVLGAMANVGRASEFSWSQELNDLHERLHAHFQAQIAEAEALHAAQAQHLRAAIASHRSAFADGEPDQDSAAESAPSQRASAALGQAAGASRAVPPGGAAAAILPETVPQVRALDPAMAERPSRARQYCMDALQTGSRQMVTSPAQRHSTSRGGDGGPAQMAAEHLPNSRMCRAAIQDVRTSTLGALDLTSVEGLQGLYSSFEPESGAAGRHQQSSSESEARGAAKRMRRRSDAGQEAAGVDASPPSWESSSSSSSDSGAMRDASEPGGSGSMLSEDYDSGAELDDSDSEEVPGLLSDDSGSNEDSHLPMSLRRALAQAAEVDSGEEDDSESEESDWAPSRWQFGAPAEPNLDWSSGSEAPVASEAENVKMLRDMGKTLIDGEPLLAPASSEGDQGYVMRYRGHISRLTIKDVAFVGPGDCAVASGSDDGRMFIWDRFTGRLLTALHADADIVNCVAGHQHEPLLASSGIETTVRVWEPLPAGHKLNAQRRHLALVAGVNEEKMMFKRGQYAFMDA</sequence>
<feature type="compositionally biased region" description="Low complexity" evidence="4">
    <location>
        <begin position="640"/>
        <end position="654"/>
    </location>
</feature>
<evidence type="ECO:0000256" key="2">
    <source>
        <dbReference type="ARBA" id="ARBA00022737"/>
    </source>
</evidence>
<feature type="compositionally biased region" description="Acidic residues" evidence="4">
    <location>
        <begin position="719"/>
        <end position="732"/>
    </location>
</feature>
<dbReference type="Gene3D" id="2.130.10.10">
    <property type="entry name" value="YVTN repeat-like/Quinoprotein amine dehydrogenase"/>
    <property type="match status" value="2"/>
</dbReference>
<dbReference type="GO" id="GO:0045717">
    <property type="term" value="P:negative regulation of fatty acid biosynthetic process"/>
    <property type="evidence" value="ECO:0007669"/>
    <property type="project" value="TreeGrafter"/>
</dbReference>
<feature type="compositionally biased region" description="Low complexity" evidence="4">
    <location>
        <begin position="474"/>
        <end position="489"/>
    </location>
</feature>
<dbReference type="PANTHER" id="PTHR15574">
    <property type="entry name" value="WD REPEAT DOMAIN-CONTAINING FAMILY"/>
    <property type="match status" value="1"/>
</dbReference>
<evidence type="ECO:0000256" key="3">
    <source>
        <dbReference type="PROSITE-ProRule" id="PRU00221"/>
    </source>
</evidence>
<dbReference type="InterPro" id="IPR019775">
    <property type="entry name" value="WD40_repeat_CS"/>
</dbReference>
<dbReference type="InterPro" id="IPR015943">
    <property type="entry name" value="WD40/YVTN_repeat-like_dom_sf"/>
</dbReference>
<dbReference type="Pfam" id="PF00400">
    <property type="entry name" value="WD40"/>
    <property type="match status" value="3"/>
</dbReference>
<name>A0AAV1IHF6_9CHLO</name>
<dbReference type="GO" id="GO:0080008">
    <property type="term" value="C:Cul4-RING E3 ubiquitin ligase complex"/>
    <property type="evidence" value="ECO:0007669"/>
    <property type="project" value="TreeGrafter"/>
</dbReference>
<feature type="region of interest" description="Disordered" evidence="4">
    <location>
        <begin position="599"/>
        <end position="758"/>
    </location>
</feature>
<dbReference type="PANTHER" id="PTHR15574:SF40">
    <property type="entry name" value="WD AND TETRATRICOPEPTIDE REPEATS PROTEIN 1"/>
    <property type="match status" value="1"/>
</dbReference>
<dbReference type="PROSITE" id="PS50082">
    <property type="entry name" value="WD_REPEATS_2"/>
    <property type="match status" value="1"/>
</dbReference>
<organism evidence="5 6">
    <name type="scientific">Coccomyxa viridis</name>
    <dbReference type="NCBI Taxonomy" id="1274662"/>
    <lineage>
        <taxon>Eukaryota</taxon>
        <taxon>Viridiplantae</taxon>
        <taxon>Chlorophyta</taxon>
        <taxon>core chlorophytes</taxon>
        <taxon>Trebouxiophyceae</taxon>
        <taxon>Trebouxiophyceae incertae sedis</taxon>
        <taxon>Coccomyxaceae</taxon>
        <taxon>Coccomyxa</taxon>
    </lineage>
</organism>
<feature type="compositionally biased region" description="Polar residues" evidence="4">
    <location>
        <begin position="532"/>
        <end position="548"/>
    </location>
</feature>
<evidence type="ECO:0000313" key="6">
    <source>
        <dbReference type="Proteomes" id="UP001314263"/>
    </source>
</evidence>
<feature type="compositionally biased region" description="Acidic residues" evidence="4">
    <location>
        <begin position="672"/>
        <end position="687"/>
    </location>
</feature>
<feature type="region of interest" description="Disordered" evidence="4">
    <location>
        <begin position="295"/>
        <end position="349"/>
    </location>
</feature>
<evidence type="ECO:0000256" key="4">
    <source>
        <dbReference type="SAM" id="MobiDB-lite"/>
    </source>
</evidence>
<keyword evidence="1 3" id="KW-0853">WD repeat</keyword>
<gene>
    <name evidence="5" type="ORF">CVIRNUC_009942</name>
</gene>
<keyword evidence="2" id="KW-0677">Repeat</keyword>
<dbReference type="InterPro" id="IPR045151">
    <property type="entry name" value="DCAF8"/>
</dbReference>
<dbReference type="SMART" id="SM00320">
    <property type="entry name" value="WD40"/>
    <property type="match status" value="7"/>
</dbReference>
<dbReference type="GO" id="GO:0005737">
    <property type="term" value="C:cytoplasm"/>
    <property type="evidence" value="ECO:0007669"/>
    <property type="project" value="TreeGrafter"/>
</dbReference>
<proteinExistence type="predicted"/>
<dbReference type="AlphaFoldDB" id="A0AAV1IHF6"/>
<comment type="caution">
    <text evidence="5">The sequence shown here is derived from an EMBL/GenBank/DDBJ whole genome shotgun (WGS) entry which is preliminary data.</text>
</comment>
<dbReference type="InterPro" id="IPR001680">
    <property type="entry name" value="WD40_rpt"/>
</dbReference>
<reference evidence="5 6" key="1">
    <citation type="submission" date="2023-10" db="EMBL/GenBank/DDBJ databases">
        <authorList>
            <person name="Maclean D."/>
            <person name="Macfadyen A."/>
        </authorList>
    </citation>
    <scope>NUCLEOTIDE SEQUENCE [LARGE SCALE GENOMIC DNA]</scope>
</reference>
<feature type="region of interest" description="Disordered" evidence="4">
    <location>
        <begin position="532"/>
        <end position="558"/>
    </location>
</feature>
<accession>A0AAV1IHF6</accession>
<feature type="region of interest" description="Disordered" evidence="4">
    <location>
        <begin position="457"/>
        <end position="491"/>
    </location>
</feature>
<dbReference type="Proteomes" id="UP001314263">
    <property type="component" value="Unassembled WGS sequence"/>
</dbReference>
<protein>
    <submittedName>
        <fullName evidence="5">Uncharacterized protein</fullName>
    </submittedName>
</protein>
<evidence type="ECO:0000256" key="1">
    <source>
        <dbReference type="ARBA" id="ARBA00022574"/>
    </source>
</evidence>
<keyword evidence="6" id="KW-1185">Reference proteome</keyword>